<dbReference type="STRING" id="188906.SAMN04488526_2281"/>
<dbReference type="InterPro" id="IPR013785">
    <property type="entry name" value="Aldolase_TIM"/>
</dbReference>
<dbReference type="PANTHER" id="PTHR43656:SF2">
    <property type="entry name" value="BINDING OXIDOREDUCTASE, PUTATIVE (AFU_ORTHOLOGUE AFUA_2G08260)-RELATED"/>
    <property type="match status" value="1"/>
</dbReference>
<evidence type="ECO:0000313" key="4">
    <source>
        <dbReference type="EMBL" id="SEL25945.1"/>
    </source>
</evidence>
<gene>
    <name evidence="4" type="ORF">SAMN04488526_2281</name>
</gene>
<name>A0A1H7NSH5_9RHOB</name>
<keyword evidence="1" id="KW-0285">Flavoprotein</keyword>
<sequence>MTDRPVDLLFEPLTLPCGAVLANRLVKSAMSDSLGDGRGNPGPGQARLYERWAEGGIAATIVGEVQGDPFAAEKPGNLVLGPLSDRAALTELTRCGSTGDTIIWAQLGHAGAMTHPPIGTPRGPSALDMPGLTCAALTRDEIAALPATFARTARMAVEVGFGGVQVHAAHGFLLSQFLSPLFNKRTDAYGGSLSNRMRLTLEVIAAVRDAVGPSVPVAVKLNATDQLEGGFSEDEAVQVVAALDATSVDLIDISGGTYFPGAASASDGTAKGAYFLPFAHRARAVTSKPLMLTGGIKTRAQAVEVLASGAVDVIGMARAMVLDPSLPQTWATDGPDPAFPRFDSPPEGGITAWYTMRLTALSRDEFGPAPEDLPAMVDAYETRDAERAVHWRRQFG</sequence>
<proteinExistence type="predicted"/>
<dbReference type="Pfam" id="PF00724">
    <property type="entry name" value="Oxidored_FMN"/>
    <property type="match status" value="1"/>
</dbReference>
<dbReference type="EMBL" id="FNZQ01000004">
    <property type="protein sequence ID" value="SEL25945.1"/>
    <property type="molecule type" value="Genomic_DNA"/>
</dbReference>
<keyword evidence="5" id="KW-1185">Reference proteome</keyword>
<dbReference type="Gene3D" id="3.20.20.70">
    <property type="entry name" value="Aldolase class I"/>
    <property type="match status" value="1"/>
</dbReference>
<dbReference type="InterPro" id="IPR051799">
    <property type="entry name" value="NADH_flavin_oxidoreductase"/>
</dbReference>
<dbReference type="GO" id="GO:0016491">
    <property type="term" value="F:oxidoreductase activity"/>
    <property type="evidence" value="ECO:0007669"/>
    <property type="project" value="UniProtKB-KW"/>
</dbReference>
<dbReference type="InterPro" id="IPR001155">
    <property type="entry name" value="OxRdtase_FMN_N"/>
</dbReference>
<dbReference type="RefSeq" id="WP_092762872.1">
    <property type="nucleotide sequence ID" value="NZ_FNZQ01000004.1"/>
</dbReference>
<reference evidence="4 5" key="1">
    <citation type="submission" date="2016-10" db="EMBL/GenBank/DDBJ databases">
        <authorList>
            <person name="de Groot N.N."/>
        </authorList>
    </citation>
    <scope>NUCLEOTIDE SEQUENCE [LARGE SCALE GENOMIC DNA]</scope>
    <source>
        <strain evidence="4 5">DSM 14858</strain>
    </source>
</reference>
<keyword evidence="2" id="KW-0560">Oxidoreductase</keyword>
<dbReference type="PANTHER" id="PTHR43656">
    <property type="entry name" value="BINDING OXIDOREDUCTASE, PUTATIVE (AFU_ORTHOLOGUE AFUA_2G08260)-RELATED"/>
    <property type="match status" value="1"/>
</dbReference>
<dbReference type="GO" id="GO:0010181">
    <property type="term" value="F:FMN binding"/>
    <property type="evidence" value="ECO:0007669"/>
    <property type="project" value="InterPro"/>
</dbReference>
<dbReference type="Proteomes" id="UP000199283">
    <property type="component" value="Unassembled WGS sequence"/>
</dbReference>
<feature type="domain" description="NADH:flavin oxidoreductase/NADH oxidase N-terminal" evidence="3">
    <location>
        <begin position="9"/>
        <end position="331"/>
    </location>
</feature>
<evidence type="ECO:0000256" key="1">
    <source>
        <dbReference type="ARBA" id="ARBA00022630"/>
    </source>
</evidence>
<evidence type="ECO:0000256" key="2">
    <source>
        <dbReference type="ARBA" id="ARBA00023002"/>
    </source>
</evidence>
<organism evidence="4 5">
    <name type="scientific">Jannaschia helgolandensis</name>
    <dbReference type="NCBI Taxonomy" id="188906"/>
    <lineage>
        <taxon>Bacteria</taxon>
        <taxon>Pseudomonadati</taxon>
        <taxon>Pseudomonadota</taxon>
        <taxon>Alphaproteobacteria</taxon>
        <taxon>Rhodobacterales</taxon>
        <taxon>Roseobacteraceae</taxon>
        <taxon>Jannaschia</taxon>
    </lineage>
</organism>
<evidence type="ECO:0000259" key="3">
    <source>
        <dbReference type="Pfam" id="PF00724"/>
    </source>
</evidence>
<dbReference type="CDD" id="cd04733">
    <property type="entry name" value="OYE_like_2_FMN"/>
    <property type="match status" value="1"/>
</dbReference>
<dbReference type="SUPFAM" id="SSF51395">
    <property type="entry name" value="FMN-linked oxidoreductases"/>
    <property type="match status" value="1"/>
</dbReference>
<dbReference type="OrthoDB" id="9784632at2"/>
<protein>
    <submittedName>
        <fullName evidence="4">2,4-dienoyl-CoA reductase</fullName>
    </submittedName>
</protein>
<evidence type="ECO:0000313" key="5">
    <source>
        <dbReference type="Proteomes" id="UP000199283"/>
    </source>
</evidence>
<dbReference type="AlphaFoldDB" id="A0A1H7NSH5"/>
<accession>A0A1H7NSH5</accession>